<evidence type="ECO:0000256" key="1">
    <source>
        <dbReference type="ARBA" id="ARBA00022448"/>
    </source>
</evidence>
<dbReference type="PANTHER" id="PTHR33214">
    <property type="entry name" value="BIFUNCTIONAL INHIBITOR/LIPID-TRANSFER PROTEIN/SEED STORAGE 2S ALBUMIN SUPERFAMILY PROTEIN"/>
    <property type="match status" value="1"/>
</dbReference>
<dbReference type="InterPro" id="IPR033872">
    <property type="entry name" value="nsLTP2"/>
</dbReference>
<dbReference type="GO" id="GO:0008289">
    <property type="term" value="F:lipid binding"/>
    <property type="evidence" value="ECO:0007669"/>
    <property type="project" value="UniProtKB-KW"/>
</dbReference>
<dbReference type="InterPro" id="IPR016140">
    <property type="entry name" value="Bifunc_inhib/LTP/seed_store"/>
</dbReference>
<dbReference type="EMBL" id="CAWUPB010001161">
    <property type="protein sequence ID" value="CAK7344257.1"/>
    <property type="molecule type" value="Genomic_DNA"/>
</dbReference>
<accession>A0AAV1S1S6</accession>
<dbReference type="InterPro" id="IPR036312">
    <property type="entry name" value="Bifun_inhib/LTP/seed_sf"/>
</dbReference>
<sequence length="136" mass="14989">MDHLEIDSASPFYKFLDKLLALMHNSCTQREKKEYIAVTRLLKMKKLSFFMIMVVVVMLFAESQVSQAVTCNPRQLSPCLGAITSSAPPSATCCSKLKEQKPCLCGYLKDPSLKQFVSSPGARKVASACGVLYPTC</sequence>
<evidence type="ECO:0000313" key="4">
    <source>
        <dbReference type="EMBL" id="CAK7344257.1"/>
    </source>
</evidence>
<proteinExistence type="predicted"/>
<comment type="caution">
    <text evidence="4">The sequence shown here is derived from an EMBL/GenBank/DDBJ whole genome shotgun (WGS) entry which is preliminary data.</text>
</comment>
<evidence type="ECO:0000259" key="3">
    <source>
        <dbReference type="SMART" id="SM00499"/>
    </source>
</evidence>
<dbReference type="Proteomes" id="UP001314170">
    <property type="component" value="Unassembled WGS sequence"/>
</dbReference>
<dbReference type="Gene3D" id="1.10.110.10">
    <property type="entry name" value="Plant lipid-transfer and hydrophobic proteins"/>
    <property type="match status" value="1"/>
</dbReference>
<protein>
    <recommendedName>
        <fullName evidence="3">Bifunctional inhibitor/plant lipid transfer protein/seed storage helical domain-containing protein</fullName>
    </recommendedName>
</protein>
<name>A0AAV1S1S6_9ROSI</name>
<feature type="domain" description="Bifunctional inhibitor/plant lipid transfer protein/seed storage helical" evidence="3">
    <location>
        <begin position="71"/>
        <end position="136"/>
    </location>
</feature>
<dbReference type="CDD" id="cd01959">
    <property type="entry name" value="nsLTP2"/>
    <property type="match status" value="1"/>
</dbReference>
<evidence type="ECO:0000313" key="5">
    <source>
        <dbReference type="Proteomes" id="UP001314170"/>
    </source>
</evidence>
<dbReference type="SUPFAM" id="SSF47699">
    <property type="entry name" value="Bifunctional inhibitor/lipid-transfer protein/seed storage 2S albumin"/>
    <property type="match status" value="1"/>
</dbReference>
<dbReference type="Pfam" id="PF00234">
    <property type="entry name" value="Tryp_alpha_amyl"/>
    <property type="match status" value="1"/>
</dbReference>
<keyword evidence="1" id="KW-0813">Transport</keyword>
<dbReference type="GO" id="GO:0006869">
    <property type="term" value="P:lipid transport"/>
    <property type="evidence" value="ECO:0007669"/>
    <property type="project" value="InterPro"/>
</dbReference>
<dbReference type="SMART" id="SM00499">
    <property type="entry name" value="AAI"/>
    <property type="match status" value="1"/>
</dbReference>
<gene>
    <name evidence="4" type="ORF">DCAF_LOCUS17701</name>
</gene>
<evidence type="ECO:0000256" key="2">
    <source>
        <dbReference type="ARBA" id="ARBA00023121"/>
    </source>
</evidence>
<keyword evidence="5" id="KW-1185">Reference proteome</keyword>
<dbReference type="AlphaFoldDB" id="A0AAV1S1S6"/>
<organism evidence="4 5">
    <name type="scientific">Dovyalis caffra</name>
    <dbReference type="NCBI Taxonomy" id="77055"/>
    <lineage>
        <taxon>Eukaryota</taxon>
        <taxon>Viridiplantae</taxon>
        <taxon>Streptophyta</taxon>
        <taxon>Embryophyta</taxon>
        <taxon>Tracheophyta</taxon>
        <taxon>Spermatophyta</taxon>
        <taxon>Magnoliopsida</taxon>
        <taxon>eudicotyledons</taxon>
        <taxon>Gunneridae</taxon>
        <taxon>Pentapetalae</taxon>
        <taxon>rosids</taxon>
        <taxon>fabids</taxon>
        <taxon>Malpighiales</taxon>
        <taxon>Salicaceae</taxon>
        <taxon>Flacourtieae</taxon>
        <taxon>Dovyalis</taxon>
    </lineage>
</organism>
<reference evidence="4 5" key="1">
    <citation type="submission" date="2024-01" db="EMBL/GenBank/DDBJ databases">
        <authorList>
            <person name="Waweru B."/>
        </authorList>
    </citation>
    <scope>NUCLEOTIDE SEQUENCE [LARGE SCALE GENOMIC DNA]</scope>
</reference>
<keyword evidence="2" id="KW-0446">Lipid-binding</keyword>
<dbReference type="PANTHER" id="PTHR33214:SF73">
    <property type="entry name" value="BIFUNCTIONAL INHIBITOR_LIPID-TRANSFER PROTEIN_SEED STORAGE 2S ALBUMIN SUPERFAMILY PROTEIN"/>
    <property type="match status" value="1"/>
</dbReference>